<dbReference type="AlphaFoldDB" id="A0A4V2FH54"/>
<proteinExistence type="predicted"/>
<comment type="caution">
    <text evidence="3">The sequence shown here is derived from an EMBL/GenBank/DDBJ whole genome shotgun (WGS) entry which is preliminary data.</text>
</comment>
<dbReference type="Pfam" id="PF03413">
    <property type="entry name" value="PepSY"/>
    <property type="match status" value="1"/>
</dbReference>
<dbReference type="Proteomes" id="UP000291078">
    <property type="component" value="Unassembled WGS sequence"/>
</dbReference>
<feature type="signal peptide" evidence="1">
    <location>
        <begin position="1"/>
        <end position="37"/>
    </location>
</feature>
<keyword evidence="4" id="KW-1185">Reference proteome</keyword>
<evidence type="ECO:0000256" key="1">
    <source>
        <dbReference type="SAM" id="SignalP"/>
    </source>
</evidence>
<organism evidence="3 4">
    <name type="scientific">Cupriavidus agavae</name>
    <dbReference type="NCBI Taxonomy" id="1001822"/>
    <lineage>
        <taxon>Bacteria</taxon>
        <taxon>Pseudomonadati</taxon>
        <taxon>Pseudomonadota</taxon>
        <taxon>Betaproteobacteria</taxon>
        <taxon>Burkholderiales</taxon>
        <taxon>Burkholderiaceae</taxon>
        <taxon>Cupriavidus</taxon>
    </lineage>
</organism>
<feature type="domain" description="PepSY" evidence="2">
    <location>
        <begin position="54"/>
        <end position="109"/>
    </location>
</feature>
<gene>
    <name evidence="3" type="ORF">EV147_2283</name>
</gene>
<feature type="chain" id="PRO_5020205058" evidence="1">
    <location>
        <begin position="38"/>
        <end position="125"/>
    </location>
</feature>
<protein>
    <submittedName>
        <fullName evidence="3">Peptidase YpeB-like protein</fullName>
    </submittedName>
</protein>
<dbReference type="Gene3D" id="3.10.450.40">
    <property type="match status" value="1"/>
</dbReference>
<dbReference type="OrthoDB" id="8527445at2"/>
<accession>A0A4V2FH54</accession>
<dbReference type="EMBL" id="SGXM01000002">
    <property type="protein sequence ID" value="RZT39089.1"/>
    <property type="molecule type" value="Genomic_DNA"/>
</dbReference>
<evidence type="ECO:0000313" key="3">
    <source>
        <dbReference type="EMBL" id="RZT39089.1"/>
    </source>
</evidence>
<dbReference type="RefSeq" id="WP_130391294.1">
    <property type="nucleotide sequence ID" value="NZ_SGXM01000002.1"/>
</dbReference>
<reference evidence="3 4" key="1">
    <citation type="journal article" date="2015" name="Stand. Genomic Sci.">
        <title>Genomic Encyclopedia of Bacterial and Archaeal Type Strains, Phase III: the genomes of soil and plant-associated and newly described type strains.</title>
        <authorList>
            <person name="Whitman W.B."/>
            <person name="Woyke T."/>
            <person name="Klenk H.P."/>
            <person name="Zhou Y."/>
            <person name="Lilburn T.G."/>
            <person name="Beck B.J."/>
            <person name="De Vos P."/>
            <person name="Vandamme P."/>
            <person name="Eisen J.A."/>
            <person name="Garrity G."/>
            <person name="Hugenholtz P."/>
            <person name="Kyrpides N.C."/>
        </authorList>
    </citation>
    <scope>NUCLEOTIDE SEQUENCE [LARGE SCALE GENOMIC DNA]</scope>
    <source>
        <strain evidence="3 4">ASC-9842</strain>
    </source>
</reference>
<keyword evidence="1" id="KW-0732">Signal</keyword>
<name>A0A4V2FH54_9BURK</name>
<evidence type="ECO:0000259" key="2">
    <source>
        <dbReference type="Pfam" id="PF03413"/>
    </source>
</evidence>
<sequence length="125" mass="13602">MKRSLSPRLDKQLAALGRTVSVAAVLGFVTLAGPAQADTDGYSARAALRSGDIVPLSKVLDAVNRQYNGDVIEVKLDRDHGRWTYEVELLLPSGAIAELEYDARDLKPISAWGHELDKAHKPPAR</sequence>
<evidence type="ECO:0000313" key="4">
    <source>
        <dbReference type="Proteomes" id="UP000291078"/>
    </source>
</evidence>
<dbReference type="InterPro" id="IPR025711">
    <property type="entry name" value="PepSY"/>
</dbReference>